<keyword evidence="2" id="KW-1003">Cell membrane</keyword>
<feature type="transmembrane region" description="Helical" evidence="6">
    <location>
        <begin position="32"/>
        <end position="55"/>
    </location>
</feature>
<feature type="transmembrane region" description="Helical" evidence="6">
    <location>
        <begin position="75"/>
        <end position="96"/>
    </location>
</feature>
<keyword evidence="5 6" id="KW-0472">Membrane</keyword>
<dbReference type="PANTHER" id="PTHR34187">
    <property type="entry name" value="FGR18P"/>
    <property type="match status" value="1"/>
</dbReference>
<dbReference type="Proteomes" id="UP000220251">
    <property type="component" value="Unassembled WGS sequence"/>
</dbReference>
<protein>
    <submittedName>
        <fullName evidence="8">Putative membrane protein</fullName>
    </submittedName>
</protein>
<evidence type="ECO:0000313" key="8">
    <source>
        <dbReference type="EMBL" id="CRX37956.1"/>
    </source>
</evidence>
<evidence type="ECO:0000256" key="4">
    <source>
        <dbReference type="ARBA" id="ARBA00022989"/>
    </source>
</evidence>
<dbReference type="OrthoDB" id="582337at2"/>
<evidence type="ECO:0000313" key="9">
    <source>
        <dbReference type="Proteomes" id="UP000220251"/>
    </source>
</evidence>
<dbReference type="RefSeq" id="WP_098037817.1">
    <property type="nucleotide sequence ID" value="NZ_CWGJ01000010.1"/>
</dbReference>
<evidence type="ECO:0000256" key="3">
    <source>
        <dbReference type="ARBA" id="ARBA00022692"/>
    </source>
</evidence>
<reference evidence="9" key="1">
    <citation type="submission" date="2015-06" db="EMBL/GenBank/DDBJ databases">
        <authorList>
            <person name="Bertelli C."/>
        </authorList>
    </citation>
    <scope>NUCLEOTIDE SEQUENCE [LARGE SCALE GENOMIC DNA]</scope>
    <source>
        <strain evidence="9">CRIB-30</strain>
    </source>
</reference>
<dbReference type="InterPro" id="IPR052053">
    <property type="entry name" value="IM_YidH-like"/>
</dbReference>
<proteinExistence type="predicted"/>
<evidence type="ECO:0000256" key="2">
    <source>
        <dbReference type="ARBA" id="ARBA00022475"/>
    </source>
</evidence>
<keyword evidence="9" id="KW-1185">Reference proteome</keyword>
<keyword evidence="4 6" id="KW-1133">Transmembrane helix</keyword>
<dbReference type="GO" id="GO:0005886">
    <property type="term" value="C:plasma membrane"/>
    <property type="evidence" value="ECO:0007669"/>
    <property type="project" value="UniProtKB-SubCell"/>
</dbReference>
<keyword evidence="3 6" id="KW-0812">Transmembrane</keyword>
<sequence>MSSEEDRSVKSSHARDHMANERTFLAWIRTSIGIMAFGFVVEKFGLFINQMGLLLGNSNSPILRDASHSLQRHSSAFGICLVALGVLICLLAFVKYKKVEKQIETNTFQASILLDIMITLSVFLIGIFLIIYLNSHVLASE</sequence>
<evidence type="ECO:0000256" key="6">
    <source>
        <dbReference type="SAM" id="Phobius"/>
    </source>
</evidence>
<feature type="domain" description="DUF202" evidence="7">
    <location>
        <begin position="15"/>
        <end position="101"/>
    </location>
</feature>
<evidence type="ECO:0000259" key="7">
    <source>
        <dbReference type="Pfam" id="PF02656"/>
    </source>
</evidence>
<accession>A0A0H5DNL7</accession>
<organism evidence="8 9">
    <name type="scientific">Estrella lausannensis</name>
    <dbReference type="NCBI Taxonomy" id="483423"/>
    <lineage>
        <taxon>Bacteria</taxon>
        <taxon>Pseudomonadati</taxon>
        <taxon>Chlamydiota</taxon>
        <taxon>Chlamydiia</taxon>
        <taxon>Parachlamydiales</taxon>
        <taxon>Candidatus Criblamydiaceae</taxon>
        <taxon>Estrella</taxon>
    </lineage>
</organism>
<gene>
    <name evidence="8" type="ORF">ELAC_0601</name>
</gene>
<dbReference type="Pfam" id="PF02656">
    <property type="entry name" value="DUF202"/>
    <property type="match status" value="1"/>
</dbReference>
<evidence type="ECO:0000256" key="1">
    <source>
        <dbReference type="ARBA" id="ARBA00004651"/>
    </source>
</evidence>
<comment type="subcellular location">
    <subcellularLocation>
        <location evidence="1">Cell membrane</location>
        <topology evidence="1">Multi-pass membrane protein</topology>
    </subcellularLocation>
</comment>
<name>A0A0H5DNL7_9BACT</name>
<feature type="transmembrane region" description="Helical" evidence="6">
    <location>
        <begin position="108"/>
        <end position="133"/>
    </location>
</feature>
<evidence type="ECO:0000256" key="5">
    <source>
        <dbReference type="ARBA" id="ARBA00023136"/>
    </source>
</evidence>
<dbReference type="AlphaFoldDB" id="A0A0H5DNL7"/>
<dbReference type="InterPro" id="IPR003807">
    <property type="entry name" value="DUF202"/>
</dbReference>
<dbReference type="PANTHER" id="PTHR34187:SF2">
    <property type="entry name" value="DUF202 DOMAIN-CONTAINING PROTEIN"/>
    <property type="match status" value="1"/>
</dbReference>
<dbReference type="EMBL" id="CWGJ01000010">
    <property type="protein sequence ID" value="CRX37956.1"/>
    <property type="molecule type" value="Genomic_DNA"/>
</dbReference>